<evidence type="ECO:0000313" key="2">
    <source>
        <dbReference type="Proteomes" id="UP000826212"/>
    </source>
</evidence>
<keyword evidence="2" id="KW-1185">Reference proteome</keyword>
<reference evidence="1" key="1">
    <citation type="submission" date="2021-08" db="EMBL/GenBank/DDBJ databases">
        <title>Novel anaerobic bacterium isolated from sea squirt in East Sea, Republic of Korea.</title>
        <authorList>
            <person name="Nguyen T.H."/>
            <person name="Li Z."/>
            <person name="Lee Y.-J."/>
            <person name="Ko J."/>
            <person name="Kim S.-G."/>
        </authorList>
    </citation>
    <scope>NUCLEOTIDE SEQUENCE</scope>
    <source>
        <strain evidence="1">KCTC 25031</strain>
    </source>
</reference>
<accession>A0AC61NE23</accession>
<dbReference type="EMBL" id="CP081303">
    <property type="protein sequence ID" value="QZE13822.1"/>
    <property type="molecule type" value="Genomic_DNA"/>
</dbReference>
<proteinExistence type="predicted"/>
<protein>
    <submittedName>
        <fullName evidence="1">Uncharacterized protein</fullName>
    </submittedName>
</protein>
<evidence type="ECO:0000313" key="1">
    <source>
        <dbReference type="EMBL" id="QZE13822.1"/>
    </source>
</evidence>
<organism evidence="1 2">
    <name type="scientific">Halosquirtibacter laminarini</name>
    <dbReference type="NCBI Taxonomy" id="3374600"/>
    <lineage>
        <taxon>Bacteria</taxon>
        <taxon>Pseudomonadati</taxon>
        <taxon>Bacteroidota</taxon>
        <taxon>Bacteroidia</taxon>
        <taxon>Marinilabiliales</taxon>
        <taxon>Prolixibacteraceae</taxon>
        <taxon>Halosquirtibacter</taxon>
    </lineage>
</organism>
<dbReference type="Proteomes" id="UP000826212">
    <property type="component" value="Chromosome"/>
</dbReference>
<gene>
    <name evidence="1" type="ORF">K4L44_14915</name>
</gene>
<sequence length="65" mass="7183">MDVDYTATCRGLTSGKIIEIKGIWSGVDVEESDANLTLTPLNGGSVRRMRISKEMLNSKKIIEIK</sequence>
<name>A0AC61NE23_9BACT</name>